<feature type="transmembrane region" description="Helical" evidence="1">
    <location>
        <begin position="29"/>
        <end position="52"/>
    </location>
</feature>
<accession>A0DFN1</accession>
<dbReference type="Proteomes" id="UP000000600">
    <property type="component" value="Unassembled WGS sequence"/>
</dbReference>
<sequence>MKILKKADLFGVPFVQNIDHQQTKYKSTLGGIITIIILTVSLAYVFWIGYLWQTNKMSPKISRQNYVSDYSLLDLSEEVISIYYWKDYEGKIDPFQNNILLPLIVYTNNNQLTEPQLITNHYTAPFGEAYVPDMKLGFSYDNDYIYTSGEMIVEIVLCSEIYLKPGEKCASPELTEQFFAQPSNAIQLEFYTTSINPMDGSKQRGYQEFTIQIEVTILLNSAILFQNNLI</sequence>
<organism evidence="2 3">
    <name type="scientific">Paramecium tetraurelia</name>
    <dbReference type="NCBI Taxonomy" id="5888"/>
    <lineage>
        <taxon>Eukaryota</taxon>
        <taxon>Sar</taxon>
        <taxon>Alveolata</taxon>
        <taxon>Ciliophora</taxon>
        <taxon>Intramacronucleata</taxon>
        <taxon>Oligohymenophorea</taxon>
        <taxon>Peniculida</taxon>
        <taxon>Parameciidae</taxon>
        <taxon>Paramecium</taxon>
    </lineage>
</organism>
<protein>
    <submittedName>
        <fullName evidence="2">Uncharacterized protein</fullName>
    </submittedName>
</protein>
<reference evidence="2 3" key="1">
    <citation type="journal article" date="2006" name="Nature">
        <title>Global trends of whole-genome duplications revealed by the ciliate Paramecium tetraurelia.</title>
        <authorList>
            <consortium name="Genoscope"/>
            <person name="Aury J.-M."/>
            <person name="Jaillon O."/>
            <person name="Duret L."/>
            <person name="Noel B."/>
            <person name="Jubin C."/>
            <person name="Porcel B.M."/>
            <person name="Segurens B."/>
            <person name="Daubin V."/>
            <person name="Anthouard V."/>
            <person name="Aiach N."/>
            <person name="Arnaiz O."/>
            <person name="Billaut A."/>
            <person name="Beisson J."/>
            <person name="Blanc I."/>
            <person name="Bouhouche K."/>
            <person name="Camara F."/>
            <person name="Duharcourt S."/>
            <person name="Guigo R."/>
            <person name="Gogendeau D."/>
            <person name="Katinka M."/>
            <person name="Keller A.-M."/>
            <person name="Kissmehl R."/>
            <person name="Klotz C."/>
            <person name="Koll F."/>
            <person name="Le Moue A."/>
            <person name="Lepere C."/>
            <person name="Malinsky S."/>
            <person name="Nowacki M."/>
            <person name="Nowak J.K."/>
            <person name="Plattner H."/>
            <person name="Poulain J."/>
            <person name="Ruiz F."/>
            <person name="Serrano V."/>
            <person name="Zagulski M."/>
            <person name="Dessen P."/>
            <person name="Betermier M."/>
            <person name="Weissenbach J."/>
            <person name="Scarpelli C."/>
            <person name="Schachter V."/>
            <person name="Sperling L."/>
            <person name="Meyer E."/>
            <person name="Cohen J."/>
            <person name="Wincker P."/>
        </authorList>
    </citation>
    <scope>NUCLEOTIDE SEQUENCE [LARGE SCALE GENOMIC DNA]</scope>
    <source>
        <strain evidence="2 3">Stock d4-2</strain>
    </source>
</reference>
<keyword evidence="1" id="KW-1133">Transmembrane helix</keyword>
<proteinExistence type="predicted"/>
<dbReference type="EMBL" id="CT868418">
    <property type="protein sequence ID" value="CAK81848.1"/>
    <property type="molecule type" value="Genomic_DNA"/>
</dbReference>
<evidence type="ECO:0000313" key="2">
    <source>
        <dbReference type="EMBL" id="CAK81848.1"/>
    </source>
</evidence>
<dbReference type="PANTHER" id="PTHR12621:SF7">
    <property type="entry name" value="CYSTEINE AND HISTIDINE-RICH DOMAIN-CONTAINING PROTEIN 1"/>
    <property type="match status" value="1"/>
</dbReference>
<name>A0DFN1_PARTE</name>
<keyword evidence="3" id="KW-1185">Reference proteome</keyword>
<dbReference type="GeneID" id="5035030"/>
<dbReference type="AlphaFoldDB" id="A0DFN1"/>
<dbReference type="PANTHER" id="PTHR12621">
    <property type="entry name" value="CYSTEINE AND HISTIDINE-RICH DOMAIN CHORD -CONTAINING PROTEIN"/>
    <property type="match status" value="1"/>
</dbReference>
<gene>
    <name evidence="2" type="ORF">GSPATT00016661001</name>
</gene>
<dbReference type="GO" id="GO:0008270">
    <property type="term" value="F:zinc ion binding"/>
    <property type="evidence" value="ECO:0000318"/>
    <property type="project" value="GO_Central"/>
</dbReference>
<dbReference type="HOGENOM" id="CLU_1206810_0_0_1"/>
<evidence type="ECO:0000256" key="1">
    <source>
        <dbReference type="SAM" id="Phobius"/>
    </source>
</evidence>
<keyword evidence="1" id="KW-0472">Membrane</keyword>
<dbReference type="RefSeq" id="XP_001449245.1">
    <property type="nucleotide sequence ID" value="XM_001449208.1"/>
</dbReference>
<dbReference type="InParanoid" id="A0DFN1"/>
<keyword evidence="1" id="KW-0812">Transmembrane</keyword>
<dbReference type="OMA" id="MGHINFI"/>
<dbReference type="KEGG" id="ptm:GSPATT00016661001"/>
<evidence type="ECO:0000313" key="3">
    <source>
        <dbReference type="Proteomes" id="UP000000600"/>
    </source>
</evidence>